<evidence type="ECO:0000256" key="4">
    <source>
        <dbReference type="ARBA" id="ARBA00022989"/>
    </source>
</evidence>
<comment type="similarity">
    <text evidence="2">Belongs to the UPF0754 family.</text>
</comment>
<proteinExistence type="inferred from homology"/>
<evidence type="ECO:0000313" key="7">
    <source>
        <dbReference type="EMBL" id="MEN0642890.1"/>
    </source>
</evidence>
<feature type="transmembrane region" description="Helical" evidence="6">
    <location>
        <begin position="355"/>
        <end position="378"/>
    </location>
</feature>
<dbReference type="EMBL" id="JBCITK010000001">
    <property type="protein sequence ID" value="MEN0642890.1"/>
    <property type="molecule type" value="Genomic_DNA"/>
</dbReference>
<reference evidence="7 8" key="1">
    <citation type="submission" date="2024-03" db="EMBL/GenBank/DDBJ databases">
        <title>Bacilli Hybrid Assemblies.</title>
        <authorList>
            <person name="Kovac J."/>
        </authorList>
    </citation>
    <scope>NUCLEOTIDE SEQUENCE [LARGE SCALE GENOMIC DNA]</scope>
    <source>
        <strain evidence="7 8">FSL R7-0666</strain>
    </source>
</reference>
<evidence type="ECO:0000256" key="3">
    <source>
        <dbReference type="ARBA" id="ARBA00022692"/>
    </source>
</evidence>
<dbReference type="RefSeq" id="WP_343129912.1">
    <property type="nucleotide sequence ID" value="NZ_JBCITK010000001.1"/>
</dbReference>
<feature type="transmembrane region" description="Helical" evidence="6">
    <location>
        <begin position="6"/>
        <end position="30"/>
    </location>
</feature>
<keyword evidence="5 6" id="KW-0472">Membrane</keyword>
<evidence type="ECO:0000256" key="6">
    <source>
        <dbReference type="SAM" id="Phobius"/>
    </source>
</evidence>
<name>A0ABU9VG64_9BACI</name>
<dbReference type="InterPro" id="IPR016991">
    <property type="entry name" value="UCP032178"/>
</dbReference>
<evidence type="ECO:0000313" key="8">
    <source>
        <dbReference type="Proteomes" id="UP001418796"/>
    </source>
</evidence>
<dbReference type="Pfam" id="PF04286">
    <property type="entry name" value="DUF445"/>
    <property type="match status" value="1"/>
</dbReference>
<comment type="subcellular location">
    <subcellularLocation>
        <location evidence="1">Cell membrane</location>
    </subcellularLocation>
</comment>
<keyword evidence="8" id="KW-1185">Reference proteome</keyword>
<accession>A0ABU9VG64</accession>
<organism evidence="7 8">
    <name type="scientific">Alkalicoccobacillus gibsonii</name>
    <dbReference type="NCBI Taxonomy" id="79881"/>
    <lineage>
        <taxon>Bacteria</taxon>
        <taxon>Bacillati</taxon>
        <taxon>Bacillota</taxon>
        <taxon>Bacilli</taxon>
        <taxon>Bacillales</taxon>
        <taxon>Bacillaceae</taxon>
        <taxon>Alkalicoccobacillus</taxon>
    </lineage>
</organism>
<dbReference type="PANTHER" id="PTHR35791:SF1">
    <property type="entry name" value="UPF0754 MEMBRANE PROTEIN YHEB"/>
    <property type="match status" value="1"/>
</dbReference>
<keyword evidence="3 6" id="KW-0812">Transmembrane</keyword>
<keyword evidence="4 6" id="KW-1133">Transmembrane helix</keyword>
<evidence type="ECO:0000256" key="2">
    <source>
        <dbReference type="ARBA" id="ARBA00008053"/>
    </source>
</evidence>
<sequence>MEPWMFISFMVIVGAALGGITNALAIRMLFKPHQAYYIGKWKVPFTPGLIPKRHKEIAVQLGEMVGTYLLTAEGLEKQIKQSAFKQGVSDWLEAEATKLINSEESLEAYVAQTIGVQNLEEVLYHRTDRIIETGISRFLTNNEEKTVVELLPEALVKRVEGYLPELSQAVLSKTRDYFASAEGKEKLSGMIEEFLDHKGRLGSMISMFMGNERLVDKVQPEIIRFLQNERTNQLLSELLEKEWDKVKGRPLKELHAFINEEKVSHFLSQLVKDKTPVLRSITAPLNTWMPGYADRIIQTWIPNVTDGFIGIASKQIGHFLKAFQIEQVISNQVLAFSTKYLEELVMSVASKELKLITYLGALIGGVVGLFQGLFVLLINSL</sequence>
<dbReference type="InterPro" id="IPR007383">
    <property type="entry name" value="DUF445"/>
</dbReference>
<protein>
    <submittedName>
        <fullName evidence="7">DUF445 family protein</fullName>
    </submittedName>
</protein>
<evidence type="ECO:0000256" key="5">
    <source>
        <dbReference type="ARBA" id="ARBA00023136"/>
    </source>
</evidence>
<dbReference type="Proteomes" id="UP001418796">
    <property type="component" value="Unassembled WGS sequence"/>
</dbReference>
<gene>
    <name evidence="7" type="ORF">MKY91_07000</name>
</gene>
<dbReference type="PANTHER" id="PTHR35791">
    <property type="entry name" value="UPF0754 MEMBRANE PROTEIN YHEB"/>
    <property type="match status" value="1"/>
</dbReference>
<dbReference type="PIRSF" id="PIRSF032178">
    <property type="entry name" value="UCP032178"/>
    <property type="match status" value="1"/>
</dbReference>
<evidence type="ECO:0000256" key="1">
    <source>
        <dbReference type="ARBA" id="ARBA00004236"/>
    </source>
</evidence>
<comment type="caution">
    <text evidence="7">The sequence shown here is derived from an EMBL/GenBank/DDBJ whole genome shotgun (WGS) entry which is preliminary data.</text>
</comment>